<dbReference type="AlphaFoldDB" id="A0A2Z4ADT4"/>
<keyword evidence="3 8" id="KW-0436">Ligase</keyword>
<gene>
    <name evidence="8 10" type="primary">purC</name>
    <name evidence="10" type="ORF">DF168_01657</name>
</gene>
<comment type="pathway">
    <text evidence="1 8">Purine metabolism; IMP biosynthesis via de novo pathway; 5-amino-1-(5-phospho-D-ribosyl)imidazole-4-carboxamide from 5-amino-1-(5-phospho-D-ribosyl)imidazole-4-carboxylate: step 1/2.</text>
</comment>
<evidence type="ECO:0000256" key="8">
    <source>
        <dbReference type="HAMAP-Rule" id="MF_00137"/>
    </source>
</evidence>
<dbReference type="UniPathway" id="UPA00074">
    <property type="reaction ID" value="UER00131"/>
</dbReference>
<dbReference type="EMBL" id="CP029803">
    <property type="protein sequence ID" value="AWT60443.1"/>
    <property type="molecule type" value="Genomic_DNA"/>
</dbReference>
<comment type="catalytic activity">
    <reaction evidence="7 8">
        <text>5-amino-1-(5-phospho-D-ribosyl)imidazole-4-carboxylate + L-aspartate + ATP = (2S)-2-[5-amino-1-(5-phospho-beta-D-ribosyl)imidazole-4-carboxamido]succinate + ADP + phosphate + 2 H(+)</text>
        <dbReference type="Rhea" id="RHEA:22628"/>
        <dbReference type="ChEBI" id="CHEBI:15378"/>
        <dbReference type="ChEBI" id="CHEBI:29991"/>
        <dbReference type="ChEBI" id="CHEBI:30616"/>
        <dbReference type="ChEBI" id="CHEBI:43474"/>
        <dbReference type="ChEBI" id="CHEBI:58443"/>
        <dbReference type="ChEBI" id="CHEBI:77657"/>
        <dbReference type="ChEBI" id="CHEBI:456216"/>
        <dbReference type="EC" id="6.3.2.6"/>
    </reaction>
</comment>
<accession>A0A2Z4ADT4</accession>
<proteinExistence type="inferred from homology"/>
<keyword evidence="5 8" id="KW-0658">Purine biosynthesis</keyword>
<comment type="similarity">
    <text evidence="2 8">Belongs to the SAICAR synthetase family.</text>
</comment>
<dbReference type="Gene3D" id="3.30.470.20">
    <property type="entry name" value="ATP-grasp fold, B domain"/>
    <property type="match status" value="1"/>
</dbReference>
<dbReference type="NCBIfam" id="NF009251">
    <property type="entry name" value="PRK12607.1"/>
    <property type="match status" value="1"/>
</dbReference>
<evidence type="ECO:0000256" key="6">
    <source>
        <dbReference type="ARBA" id="ARBA00022840"/>
    </source>
</evidence>
<dbReference type="PANTHER" id="PTHR43700">
    <property type="entry name" value="PHOSPHORIBOSYLAMINOIMIDAZOLE-SUCCINOCARBOXAMIDE SYNTHASE"/>
    <property type="match status" value="1"/>
</dbReference>
<dbReference type="GO" id="GO:0005524">
    <property type="term" value="F:ATP binding"/>
    <property type="evidence" value="ECO:0007669"/>
    <property type="project" value="UniProtKB-KW"/>
</dbReference>
<dbReference type="CDD" id="cd01414">
    <property type="entry name" value="SAICAR_synt_Sc"/>
    <property type="match status" value="1"/>
</dbReference>
<evidence type="ECO:0000256" key="7">
    <source>
        <dbReference type="ARBA" id="ARBA00048475"/>
    </source>
</evidence>
<dbReference type="PANTHER" id="PTHR43700:SF1">
    <property type="entry name" value="PHOSPHORIBOSYLAMINOIMIDAZOLE-SUCCINOCARBOXAMIDE SYNTHASE"/>
    <property type="match status" value="1"/>
</dbReference>
<evidence type="ECO:0000256" key="2">
    <source>
        <dbReference type="ARBA" id="ARBA00010190"/>
    </source>
</evidence>
<name>A0A2Z4ADT4_9BACT</name>
<evidence type="ECO:0000313" key="11">
    <source>
        <dbReference type="Proteomes" id="UP000247465"/>
    </source>
</evidence>
<dbReference type="FunFam" id="3.30.200.20:FF:000199">
    <property type="entry name" value="Phosphoribosylaminoimidazole-succinocarboxamide synthase"/>
    <property type="match status" value="1"/>
</dbReference>
<reference evidence="10 11" key="1">
    <citation type="submission" date="2018-06" db="EMBL/GenBank/DDBJ databases">
        <title>Draft Genome Sequence of a Novel Marine Bacterium Related to the Verrucomicrobia.</title>
        <authorList>
            <person name="Vosseberg J."/>
            <person name="Martijn J."/>
            <person name="Ettema T.J.G."/>
        </authorList>
    </citation>
    <scope>NUCLEOTIDE SEQUENCE [LARGE SCALE GENOMIC DNA]</scope>
    <source>
        <strain evidence="10">TARA_B100001123</strain>
    </source>
</reference>
<dbReference type="Gene3D" id="3.30.200.20">
    <property type="entry name" value="Phosphorylase Kinase, domain 1"/>
    <property type="match status" value="1"/>
</dbReference>
<evidence type="ECO:0000256" key="3">
    <source>
        <dbReference type="ARBA" id="ARBA00022598"/>
    </source>
</evidence>
<sequence length="338" mass="38889">MSVMSTDSLPLTFLNQNLDYTERIVEELEYIVSDTDLLSDGKHMGKVRDTYDCGDHLILVTTDRHSSFDRIIAHIPFKGQVLNLVSAWWFEQTANLVPNHVLAVPDPNVTVAKKCRVVPIEFVIRGYITGSTNTSLWTVYNQGSREYCGNPLPDGLQKNQKLEKPLLTPTTKEVEHDRPISPKEIVAEGWMSSAEWEETSAIAFRLFSEGQRQALQHGLILVDTKYELGRDKDGQCIVIDEIHTPDSSRYWLADSYEKRIASGLEPENIDKEFLRLWFRDHCDPYADAELPAAPEDLVVELARRYIYLYERITGRAFPFPEQHEQTSQRIKRNLENYL</sequence>
<dbReference type="PROSITE" id="PS01057">
    <property type="entry name" value="SAICAR_SYNTHETASE_1"/>
    <property type="match status" value="1"/>
</dbReference>
<dbReference type="GO" id="GO:0004639">
    <property type="term" value="F:phosphoribosylaminoimidazolesuccinocarboxamide synthase activity"/>
    <property type="evidence" value="ECO:0007669"/>
    <property type="project" value="UniProtKB-UniRule"/>
</dbReference>
<dbReference type="HAMAP" id="MF_00137">
    <property type="entry name" value="SAICAR_synth"/>
    <property type="match status" value="1"/>
</dbReference>
<feature type="domain" description="SAICAR synthetase/ADE2 N-terminal" evidence="9">
    <location>
        <begin position="44"/>
        <end position="287"/>
    </location>
</feature>
<dbReference type="GO" id="GO:0006189">
    <property type="term" value="P:'de novo' IMP biosynthetic process"/>
    <property type="evidence" value="ECO:0007669"/>
    <property type="project" value="UniProtKB-UniRule"/>
</dbReference>
<protein>
    <recommendedName>
        <fullName evidence="8">Phosphoribosylaminoimidazole-succinocarboxamide synthase</fullName>
        <ecNumber evidence="8">6.3.2.6</ecNumber>
    </recommendedName>
    <alternativeName>
        <fullName evidence="8">SAICAR synthetase</fullName>
    </alternativeName>
</protein>
<dbReference type="Proteomes" id="UP000247465">
    <property type="component" value="Chromosome"/>
</dbReference>
<dbReference type="InterPro" id="IPR028923">
    <property type="entry name" value="SAICAR_synt/ADE2_N"/>
</dbReference>
<dbReference type="KEGG" id="mtar:DF168_01657"/>
<evidence type="ECO:0000259" key="9">
    <source>
        <dbReference type="Pfam" id="PF01259"/>
    </source>
</evidence>
<evidence type="ECO:0000256" key="4">
    <source>
        <dbReference type="ARBA" id="ARBA00022741"/>
    </source>
</evidence>
<dbReference type="Pfam" id="PF01259">
    <property type="entry name" value="SAICAR_synt"/>
    <property type="match status" value="1"/>
</dbReference>
<evidence type="ECO:0000256" key="1">
    <source>
        <dbReference type="ARBA" id="ARBA00004672"/>
    </source>
</evidence>
<dbReference type="GO" id="GO:0005737">
    <property type="term" value="C:cytoplasm"/>
    <property type="evidence" value="ECO:0007669"/>
    <property type="project" value="TreeGrafter"/>
</dbReference>
<dbReference type="InterPro" id="IPR018236">
    <property type="entry name" value="SAICAR_synthetase_CS"/>
</dbReference>
<dbReference type="EC" id="6.3.2.6" evidence="8"/>
<keyword evidence="4 8" id="KW-0547">Nucleotide-binding</keyword>
<organism evidence="10 11">
    <name type="scientific">Candidatus Moanibacter tarae</name>
    <dbReference type="NCBI Taxonomy" id="2200854"/>
    <lineage>
        <taxon>Bacteria</taxon>
        <taxon>Pseudomonadati</taxon>
        <taxon>Verrucomicrobiota</taxon>
        <taxon>Opitutia</taxon>
        <taxon>Puniceicoccales</taxon>
        <taxon>Puniceicoccales incertae sedis</taxon>
        <taxon>Candidatus Moanibacter</taxon>
    </lineage>
</organism>
<dbReference type="SUPFAM" id="SSF56104">
    <property type="entry name" value="SAICAR synthase-like"/>
    <property type="match status" value="1"/>
</dbReference>
<evidence type="ECO:0000313" key="10">
    <source>
        <dbReference type="EMBL" id="AWT60443.1"/>
    </source>
</evidence>
<keyword evidence="6 8" id="KW-0067">ATP-binding</keyword>
<evidence type="ECO:0000256" key="5">
    <source>
        <dbReference type="ARBA" id="ARBA00022755"/>
    </source>
</evidence>